<protein>
    <submittedName>
        <fullName evidence="6">ATP-binding cassette domain-containing protein</fullName>
    </submittedName>
</protein>
<dbReference type="InterPro" id="IPR027417">
    <property type="entry name" value="P-loop_NTPase"/>
</dbReference>
<evidence type="ECO:0000313" key="7">
    <source>
        <dbReference type="Proteomes" id="UP001222800"/>
    </source>
</evidence>
<name>A0ABY8EDS1_9FIRM</name>
<feature type="domain" description="ABC transporter" evidence="5">
    <location>
        <begin position="4"/>
        <end position="238"/>
    </location>
</feature>
<evidence type="ECO:0000256" key="1">
    <source>
        <dbReference type="ARBA" id="ARBA00005417"/>
    </source>
</evidence>
<gene>
    <name evidence="6" type="ORF">P4S50_02280</name>
</gene>
<sequence>MSLIEFIDVEKSYKSSSKVIDKINLEIDEGELITILGPSGCGKTTLIKMVNKLIIPDAGVIKIKGKDINQWDTIELRRSIGYVIQQIGLFPHLTVEENIAYVLSLLKVSKNVRKNRAKELISLVGLEEDYLSRYPRELSGGQRQRVGVARALAADPDIILMDEPFGAVDEIARTSLQDELIEIHKRLNKTILLVTHDIEEALKLGSKIILLNQGKIEQIGTREELIFNPASNFVREFFGLKGFKASLDEAAMGQIYDNILKNKMDMDKIYMELEHMGMK</sequence>
<dbReference type="InterPro" id="IPR003593">
    <property type="entry name" value="AAA+_ATPase"/>
</dbReference>
<organism evidence="6 7">
    <name type="scientific">Tepidibacter hydrothermalis</name>
    <dbReference type="NCBI Taxonomy" id="3036126"/>
    <lineage>
        <taxon>Bacteria</taxon>
        <taxon>Bacillati</taxon>
        <taxon>Bacillota</taxon>
        <taxon>Clostridia</taxon>
        <taxon>Peptostreptococcales</taxon>
        <taxon>Peptostreptococcaceae</taxon>
        <taxon>Tepidibacter</taxon>
    </lineage>
</organism>
<dbReference type="Pfam" id="PF00005">
    <property type="entry name" value="ABC_tran"/>
    <property type="match status" value="1"/>
</dbReference>
<dbReference type="RefSeq" id="WP_277732886.1">
    <property type="nucleotide sequence ID" value="NZ_CP120733.1"/>
</dbReference>
<keyword evidence="7" id="KW-1185">Reference proteome</keyword>
<evidence type="ECO:0000259" key="5">
    <source>
        <dbReference type="PROSITE" id="PS50893"/>
    </source>
</evidence>
<dbReference type="EMBL" id="CP120733">
    <property type="protein sequence ID" value="WFD10921.1"/>
    <property type="molecule type" value="Genomic_DNA"/>
</dbReference>
<accession>A0ABY8EDS1</accession>
<reference evidence="6 7" key="1">
    <citation type="submission" date="2023-03" db="EMBL/GenBank/DDBJ databases">
        <title>Complete genome sequence of Tepidibacter sp. SWIR-1, isolated from a deep-sea hydrothermal vent.</title>
        <authorList>
            <person name="Li X."/>
        </authorList>
    </citation>
    <scope>NUCLEOTIDE SEQUENCE [LARGE SCALE GENOMIC DNA]</scope>
    <source>
        <strain evidence="6 7">SWIR-1</strain>
    </source>
</reference>
<dbReference type="Gene3D" id="3.40.50.300">
    <property type="entry name" value="P-loop containing nucleotide triphosphate hydrolases"/>
    <property type="match status" value="1"/>
</dbReference>
<proteinExistence type="inferred from homology"/>
<dbReference type="PROSITE" id="PS50893">
    <property type="entry name" value="ABC_TRANSPORTER_2"/>
    <property type="match status" value="1"/>
</dbReference>
<dbReference type="InterPro" id="IPR017871">
    <property type="entry name" value="ABC_transporter-like_CS"/>
</dbReference>
<keyword evidence="2" id="KW-0813">Transport</keyword>
<dbReference type="PANTHER" id="PTHR43117:SF4">
    <property type="entry name" value="OSMOPROTECTANT IMPORT ATP-BINDING PROTEIN OSMV"/>
    <property type="match status" value="1"/>
</dbReference>
<evidence type="ECO:0000313" key="6">
    <source>
        <dbReference type="EMBL" id="WFD10921.1"/>
    </source>
</evidence>
<dbReference type="Proteomes" id="UP001222800">
    <property type="component" value="Chromosome"/>
</dbReference>
<dbReference type="SUPFAM" id="SSF52540">
    <property type="entry name" value="P-loop containing nucleoside triphosphate hydrolases"/>
    <property type="match status" value="1"/>
</dbReference>
<dbReference type="PANTHER" id="PTHR43117">
    <property type="entry name" value="OSMOPROTECTANT IMPORT ATP-BINDING PROTEIN OSMV"/>
    <property type="match status" value="1"/>
</dbReference>
<dbReference type="GO" id="GO:0005524">
    <property type="term" value="F:ATP binding"/>
    <property type="evidence" value="ECO:0007669"/>
    <property type="project" value="UniProtKB-KW"/>
</dbReference>
<keyword evidence="4 6" id="KW-0067">ATP-binding</keyword>
<dbReference type="PROSITE" id="PS00211">
    <property type="entry name" value="ABC_TRANSPORTER_1"/>
    <property type="match status" value="1"/>
</dbReference>
<evidence type="ECO:0000256" key="3">
    <source>
        <dbReference type="ARBA" id="ARBA00022741"/>
    </source>
</evidence>
<comment type="similarity">
    <text evidence="1">Belongs to the ABC transporter superfamily.</text>
</comment>
<keyword evidence="3" id="KW-0547">Nucleotide-binding</keyword>
<evidence type="ECO:0000256" key="2">
    <source>
        <dbReference type="ARBA" id="ARBA00022448"/>
    </source>
</evidence>
<dbReference type="InterPro" id="IPR003439">
    <property type="entry name" value="ABC_transporter-like_ATP-bd"/>
</dbReference>
<dbReference type="SMART" id="SM00382">
    <property type="entry name" value="AAA"/>
    <property type="match status" value="1"/>
</dbReference>
<evidence type="ECO:0000256" key="4">
    <source>
        <dbReference type="ARBA" id="ARBA00022840"/>
    </source>
</evidence>